<reference evidence="4" key="1">
    <citation type="journal article" date="2014" name="Int. J. Syst. Evol. Microbiol.">
        <title>Complete genome sequence of Corynebacterium casei LMG S-19264T (=DSM 44701T), isolated from a smear-ripened cheese.</title>
        <authorList>
            <consortium name="US DOE Joint Genome Institute (JGI-PGF)"/>
            <person name="Walter F."/>
            <person name="Albersmeier A."/>
            <person name="Kalinowski J."/>
            <person name="Ruckert C."/>
        </authorList>
    </citation>
    <scope>NUCLEOTIDE SEQUENCE</scope>
    <source>
        <strain evidence="4">JCM 12289</strain>
    </source>
</reference>
<dbReference type="GO" id="GO:0030554">
    <property type="term" value="F:adenyl nucleotide binding"/>
    <property type="evidence" value="ECO:0007669"/>
    <property type="project" value="UniProtKB-ARBA"/>
</dbReference>
<dbReference type="SUPFAM" id="SSF51735">
    <property type="entry name" value="NAD(P)-binding Rossmann-fold domains"/>
    <property type="match status" value="1"/>
</dbReference>
<dbReference type="Pfam" id="PF08240">
    <property type="entry name" value="ADH_N"/>
    <property type="match status" value="1"/>
</dbReference>
<dbReference type="AlphaFoldDB" id="A0AAV3SCK1"/>
<dbReference type="InterPro" id="IPR013154">
    <property type="entry name" value="ADH-like_N"/>
</dbReference>
<evidence type="ECO:0000313" key="5">
    <source>
        <dbReference type="Proteomes" id="UP001500962"/>
    </source>
</evidence>
<dbReference type="PANTHER" id="PTHR44154:SF1">
    <property type="entry name" value="QUINONE OXIDOREDUCTASE"/>
    <property type="match status" value="1"/>
</dbReference>
<evidence type="ECO:0000313" key="4">
    <source>
        <dbReference type="EMBL" id="GAA0449277.1"/>
    </source>
</evidence>
<dbReference type="Gene3D" id="3.90.180.10">
    <property type="entry name" value="Medium-chain alcohol dehydrogenases, catalytic domain"/>
    <property type="match status" value="1"/>
</dbReference>
<dbReference type="Pfam" id="PF00107">
    <property type="entry name" value="ADH_zinc_N"/>
    <property type="match status" value="1"/>
</dbReference>
<evidence type="ECO:0000259" key="3">
    <source>
        <dbReference type="SMART" id="SM00829"/>
    </source>
</evidence>
<protein>
    <submittedName>
        <fullName evidence="4">Zinc-binding dehydrogenase</fullName>
    </submittedName>
</protein>
<dbReference type="InterPro" id="IPR020843">
    <property type="entry name" value="ER"/>
</dbReference>
<dbReference type="Proteomes" id="UP001500962">
    <property type="component" value="Unassembled WGS sequence"/>
</dbReference>
<feature type="domain" description="Enoyl reductase (ER)" evidence="3">
    <location>
        <begin position="35"/>
        <end position="365"/>
    </location>
</feature>
<proteinExistence type="predicted"/>
<sequence length="371" mass="39829">MSDAELNDLSSTTETAMRASLSSGDMQAVQFTEHGDRDVIEYGDFPDPEPGKDEALVDVKAGALNHLDVFTRRGLPGVDLEMPHIPGSDAAGVVTDIGEDVTRVEVGDRVAVTAGVSCGECEFCRHGEHSLCESYHLIGEHVRGVHAEQAAVPAANLVHVPDDVDWVTAAAAPLTFQTAWRMLMTRADIEAGESILILGASGGVGQAAVQIADYAGAEVYATASTDEKLEYAEECGADHTINYAENDFASEMRELTDGRGVDVVVDYVGPETWDDSTKCLAKGGRLVTCGATTGPKAETNINRVFWKQIDILGSTMATLGEVDDVLSLVWDGTFEPRIRETLPMSEATRAHEMLEEREGFGKVVVIPDSER</sequence>
<gene>
    <name evidence="4" type="ORF">GCM10008985_00810</name>
</gene>
<dbReference type="InterPro" id="IPR011032">
    <property type="entry name" value="GroES-like_sf"/>
</dbReference>
<dbReference type="GO" id="GO:0016616">
    <property type="term" value="F:oxidoreductase activity, acting on the CH-OH group of donors, NAD or NADP as acceptor"/>
    <property type="evidence" value="ECO:0007669"/>
    <property type="project" value="UniProtKB-ARBA"/>
</dbReference>
<dbReference type="PANTHER" id="PTHR44154">
    <property type="entry name" value="QUINONE OXIDOREDUCTASE"/>
    <property type="match status" value="1"/>
</dbReference>
<dbReference type="SMART" id="SM00829">
    <property type="entry name" value="PKS_ER"/>
    <property type="match status" value="1"/>
</dbReference>
<dbReference type="GO" id="GO:0043168">
    <property type="term" value="F:anion binding"/>
    <property type="evidence" value="ECO:0007669"/>
    <property type="project" value="UniProtKB-ARBA"/>
</dbReference>
<feature type="region of interest" description="Disordered" evidence="2">
    <location>
        <begin position="1"/>
        <end position="25"/>
    </location>
</feature>
<dbReference type="CDD" id="cd08266">
    <property type="entry name" value="Zn_ADH_like1"/>
    <property type="match status" value="1"/>
</dbReference>
<dbReference type="EMBL" id="BAAADN010000002">
    <property type="protein sequence ID" value="GAA0449277.1"/>
    <property type="molecule type" value="Genomic_DNA"/>
</dbReference>
<dbReference type="SUPFAM" id="SSF50129">
    <property type="entry name" value="GroES-like"/>
    <property type="match status" value="1"/>
</dbReference>
<dbReference type="InterPro" id="IPR036291">
    <property type="entry name" value="NAD(P)-bd_dom_sf"/>
</dbReference>
<reference evidence="4" key="2">
    <citation type="submission" date="2023-12" db="EMBL/GenBank/DDBJ databases">
        <authorList>
            <person name="Sun Q."/>
            <person name="Inoue M."/>
        </authorList>
    </citation>
    <scope>NUCLEOTIDE SEQUENCE</scope>
    <source>
        <strain evidence="4">JCM 12289</strain>
    </source>
</reference>
<feature type="compositionally biased region" description="Polar residues" evidence="2">
    <location>
        <begin position="8"/>
        <end position="25"/>
    </location>
</feature>
<accession>A0AAV3SCK1</accession>
<organism evidence="4 5">
    <name type="scientific">Halococcus dombrowskii</name>
    <dbReference type="NCBI Taxonomy" id="179637"/>
    <lineage>
        <taxon>Archaea</taxon>
        <taxon>Methanobacteriati</taxon>
        <taxon>Methanobacteriota</taxon>
        <taxon>Stenosarchaea group</taxon>
        <taxon>Halobacteria</taxon>
        <taxon>Halobacteriales</taxon>
        <taxon>Halococcaceae</taxon>
        <taxon>Halococcus</taxon>
    </lineage>
</organism>
<comment type="caution">
    <text evidence="4">The sequence shown here is derived from an EMBL/GenBank/DDBJ whole genome shotgun (WGS) entry which is preliminary data.</text>
</comment>
<dbReference type="GO" id="GO:0044281">
    <property type="term" value="P:small molecule metabolic process"/>
    <property type="evidence" value="ECO:0007669"/>
    <property type="project" value="UniProtKB-ARBA"/>
</dbReference>
<dbReference type="InterPro" id="IPR051603">
    <property type="entry name" value="Zinc-ADH_QOR/CCCR"/>
</dbReference>
<name>A0AAV3SCK1_HALDO</name>
<keyword evidence="1" id="KW-0521">NADP</keyword>
<evidence type="ECO:0000256" key="1">
    <source>
        <dbReference type="ARBA" id="ARBA00022857"/>
    </source>
</evidence>
<dbReference type="InterPro" id="IPR013149">
    <property type="entry name" value="ADH-like_C"/>
</dbReference>
<evidence type="ECO:0000256" key="2">
    <source>
        <dbReference type="SAM" id="MobiDB-lite"/>
    </source>
</evidence>